<feature type="chain" id="PRO_5017208115" evidence="1">
    <location>
        <begin position="20"/>
        <end position="82"/>
    </location>
</feature>
<proteinExistence type="predicted"/>
<keyword evidence="3" id="KW-1185">Reference proteome</keyword>
<reference evidence="2 3" key="1">
    <citation type="submission" date="2018-06" db="EMBL/GenBank/DDBJ databases">
        <title>Comparative genomics reveals the genomic features of Rhizophagus irregularis, R. cerebriforme, R. diaphanum and Gigaspora rosea, and their symbiotic lifestyle signature.</title>
        <authorList>
            <person name="Morin E."/>
            <person name="San Clemente H."/>
            <person name="Chen E.C.H."/>
            <person name="De La Providencia I."/>
            <person name="Hainaut M."/>
            <person name="Kuo A."/>
            <person name="Kohler A."/>
            <person name="Murat C."/>
            <person name="Tang N."/>
            <person name="Roy S."/>
            <person name="Loubradou J."/>
            <person name="Henrissat B."/>
            <person name="Grigoriev I.V."/>
            <person name="Corradi N."/>
            <person name="Roux C."/>
            <person name="Martin F.M."/>
        </authorList>
    </citation>
    <scope>NUCLEOTIDE SEQUENCE [LARGE SCALE GENOMIC DNA]</scope>
    <source>
        <strain evidence="2 3">DAOM 194757</strain>
    </source>
</reference>
<name>A0A397VDL6_9GLOM</name>
<gene>
    <name evidence="2" type="ORF">C2G38_2181890</name>
</gene>
<organism evidence="2 3">
    <name type="scientific">Gigaspora rosea</name>
    <dbReference type="NCBI Taxonomy" id="44941"/>
    <lineage>
        <taxon>Eukaryota</taxon>
        <taxon>Fungi</taxon>
        <taxon>Fungi incertae sedis</taxon>
        <taxon>Mucoromycota</taxon>
        <taxon>Glomeromycotina</taxon>
        <taxon>Glomeromycetes</taxon>
        <taxon>Diversisporales</taxon>
        <taxon>Gigasporaceae</taxon>
        <taxon>Gigaspora</taxon>
    </lineage>
</organism>
<evidence type="ECO:0000313" key="2">
    <source>
        <dbReference type="EMBL" id="RIB19417.1"/>
    </source>
</evidence>
<protein>
    <submittedName>
        <fullName evidence="2">Uncharacterized protein</fullName>
    </submittedName>
</protein>
<comment type="caution">
    <text evidence="2">The sequence shown here is derived from an EMBL/GenBank/DDBJ whole genome shotgun (WGS) entry which is preliminary data.</text>
</comment>
<accession>A0A397VDL6</accession>
<evidence type="ECO:0000256" key="1">
    <source>
        <dbReference type="SAM" id="SignalP"/>
    </source>
</evidence>
<sequence>MVGSFGILILLAVVKERLCNKIGPDFGWDVHRLERSYRDVEDIDGTYLDETFLWQLREHDSEKIRGHKSGHSSTKELWIGYL</sequence>
<dbReference type="AlphaFoldDB" id="A0A397VDL6"/>
<evidence type="ECO:0000313" key="3">
    <source>
        <dbReference type="Proteomes" id="UP000266673"/>
    </source>
</evidence>
<feature type="signal peptide" evidence="1">
    <location>
        <begin position="1"/>
        <end position="19"/>
    </location>
</feature>
<dbReference type="Proteomes" id="UP000266673">
    <property type="component" value="Unassembled WGS sequence"/>
</dbReference>
<keyword evidence="1" id="KW-0732">Signal</keyword>
<dbReference type="EMBL" id="QKWP01000475">
    <property type="protein sequence ID" value="RIB19417.1"/>
    <property type="molecule type" value="Genomic_DNA"/>
</dbReference>